<evidence type="ECO:0000313" key="4">
    <source>
        <dbReference type="EnsemblPlants" id="Bo2g097460.1"/>
    </source>
</evidence>
<dbReference type="PANTHER" id="PTHR47150">
    <property type="entry name" value="OS12G0169200 PROTEIN"/>
    <property type="match status" value="1"/>
</dbReference>
<dbReference type="AlphaFoldDB" id="A0A0D3AS20"/>
<dbReference type="EnsemblPlants" id="Bo2g097460.1">
    <property type="protein sequence ID" value="Bo2g097460.1"/>
    <property type="gene ID" value="Bo2g097460"/>
</dbReference>
<feature type="domain" description="No apical meristem-associated C-terminal" evidence="3">
    <location>
        <begin position="321"/>
        <end position="425"/>
    </location>
</feature>
<sequence length="769" mass="87424">MRGEKRSVCSVCLVSLENSPSSSPRRAIVSLSVVPRRKAILPLRGSARKRRYSLYVVPLSPWLVDETTILSLFVAPRGNEKGPLSLSVQLFLVVALIEGDIWLSVGGSPQRRWCSLSMALRDSVRDKQAFDMFEGKRAQGGSSIKVCFSSISIILMCLLVLAPLSPLPLSSEMDFNPFEDNAKFVDLLNSQQNIVFGSQGSVSVSASQDPFVGSQQEPINCDKLLAEQDIVLISSWLNTSKDPVVGNEQKSVAFWKRIATYYSASPKLSGCEKREASQCKQRCHKLNDLAFEAATRERSSGMNDNDVLKLAHRIFFNNHQKKFTLEHAWKELRADQKWCELSTAKTVRSSKRRKFEDGSHTGSSQVKENNAGVDDDVTCRPAGVKAAKARGKKPLVEAKELDDFKTIWEMKKEDLARKEKLTKMKLLESIFAKQGPLPDYEEDLKINDTPMYPENFFRRRFRMNKPLFMKIVHRLSTKVEFFREKQDALGRSSLSPLQKCIAAIRVLAYGSSADAVDEYLRLGETTARSCVEHFVEGIIYLFDDEYLRRPTPADLQRQLYIGEYRGFPGMIGSIDCMHWGWKNCPTAWKGQYSRGSTPQVTYFVNGREYRMAYYLTDSIYPKWATFIQSISLPQDRKAVLFAQRQEATRKDVEHAFGVLQARFAIVKSPALFWDKAKIGKIMRACIILHNMIVENERDGYNLYNVSEFQQGEDSGSSHVDLTYSTDTPSNIQNMMSVRTTIRDRQKHERLKADLVEHLWQKFGGDEDNN</sequence>
<dbReference type="PANTHER" id="PTHR47150:SF5">
    <property type="entry name" value="OS07G0546750 PROTEIN"/>
    <property type="match status" value="1"/>
</dbReference>
<dbReference type="Pfam" id="PF14303">
    <property type="entry name" value="NAM-associated"/>
    <property type="match status" value="1"/>
</dbReference>
<evidence type="ECO:0000256" key="2">
    <source>
        <dbReference type="SAM" id="Phobius"/>
    </source>
</evidence>
<feature type="region of interest" description="Disordered" evidence="1">
    <location>
        <begin position="350"/>
        <end position="374"/>
    </location>
</feature>
<evidence type="ECO:0000313" key="5">
    <source>
        <dbReference type="Proteomes" id="UP000032141"/>
    </source>
</evidence>
<dbReference type="STRING" id="109376.A0A0D3AS20"/>
<keyword evidence="5" id="KW-1185">Reference proteome</keyword>
<proteinExistence type="predicted"/>
<dbReference type="InterPro" id="IPR029466">
    <property type="entry name" value="NAM-associated_C"/>
</dbReference>
<dbReference type="Gramene" id="Bo2g097460.1">
    <property type="protein sequence ID" value="Bo2g097460.1"/>
    <property type="gene ID" value="Bo2g097460"/>
</dbReference>
<protein>
    <recommendedName>
        <fullName evidence="3">No apical meristem-associated C-terminal domain-containing protein</fullName>
    </recommendedName>
</protein>
<evidence type="ECO:0000256" key="1">
    <source>
        <dbReference type="SAM" id="MobiDB-lite"/>
    </source>
</evidence>
<dbReference type="InterPro" id="IPR006912">
    <property type="entry name" value="Harbinger_derived_prot"/>
</dbReference>
<keyword evidence="2" id="KW-0472">Membrane</keyword>
<evidence type="ECO:0000259" key="3">
    <source>
        <dbReference type="Pfam" id="PF14303"/>
    </source>
</evidence>
<dbReference type="Proteomes" id="UP000032141">
    <property type="component" value="Chromosome C2"/>
</dbReference>
<reference evidence="4 5" key="1">
    <citation type="journal article" date="2014" name="Genome Biol.">
        <title>Transcriptome and methylome profiling reveals relics of genome dominance in the mesopolyploid Brassica oleracea.</title>
        <authorList>
            <person name="Parkin I.A."/>
            <person name="Koh C."/>
            <person name="Tang H."/>
            <person name="Robinson S.J."/>
            <person name="Kagale S."/>
            <person name="Clarke W.E."/>
            <person name="Town C.D."/>
            <person name="Nixon J."/>
            <person name="Krishnakumar V."/>
            <person name="Bidwell S.L."/>
            <person name="Denoeud F."/>
            <person name="Belcram H."/>
            <person name="Links M.G."/>
            <person name="Just J."/>
            <person name="Clarke C."/>
            <person name="Bender T."/>
            <person name="Huebert T."/>
            <person name="Mason A.S."/>
            <person name="Pires J.C."/>
            <person name="Barker G."/>
            <person name="Moore J."/>
            <person name="Walley P.G."/>
            <person name="Manoli S."/>
            <person name="Batley J."/>
            <person name="Edwards D."/>
            <person name="Nelson M.N."/>
            <person name="Wang X."/>
            <person name="Paterson A.H."/>
            <person name="King G."/>
            <person name="Bancroft I."/>
            <person name="Chalhoub B."/>
            <person name="Sharpe A.G."/>
        </authorList>
    </citation>
    <scope>NUCLEOTIDE SEQUENCE</scope>
    <source>
        <strain evidence="4 5">cv. TO1000</strain>
    </source>
</reference>
<dbReference type="HOGENOM" id="CLU_012390_5_2_1"/>
<name>A0A0D3AS20_BRAOL</name>
<keyword evidence="2" id="KW-0812">Transmembrane</keyword>
<accession>A0A0D3AS20</accession>
<keyword evidence="2" id="KW-1133">Transmembrane helix</keyword>
<organism evidence="4 5">
    <name type="scientific">Brassica oleracea var. oleracea</name>
    <dbReference type="NCBI Taxonomy" id="109376"/>
    <lineage>
        <taxon>Eukaryota</taxon>
        <taxon>Viridiplantae</taxon>
        <taxon>Streptophyta</taxon>
        <taxon>Embryophyta</taxon>
        <taxon>Tracheophyta</taxon>
        <taxon>Spermatophyta</taxon>
        <taxon>Magnoliopsida</taxon>
        <taxon>eudicotyledons</taxon>
        <taxon>Gunneridae</taxon>
        <taxon>Pentapetalae</taxon>
        <taxon>rosids</taxon>
        <taxon>malvids</taxon>
        <taxon>Brassicales</taxon>
        <taxon>Brassicaceae</taxon>
        <taxon>Brassiceae</taxon>
        <taxon>Brassica</taxon>
    </lineage>
</organism>
<feature type="transmembrane region" description="Helical" evidence="2">
    <location>
        <begin position="146"/>
        <end position="164"/>
    </location>
</feature>
<reference evidence="4" key="2">
    <citation type="submission" date="2015-03" db="UniProtKB">
        <authorList>
            <consortium name="EnsemblPlants"/>
        </authorList>
    </citation>
    <scope>IDENTIFICATION</scope>
</reference>
<dbReference type="Pfam" id="PF04827">
    <property type="entry name" value="Plant_tran"/>
    <property type="match status" value="1"/>
</dbReference>